<keyword evidence="8" id="KW-0282">Flagellum</keyword>
<dbReference type="RefSeq" id="WP_069962308.1">
    <property type="nucleotide sequence ID" value="NZ_CP016094.1"/>
</dbReference>
<feature type="transmembrane region" description="Helical" evidence="7">
    <location>
        <begin position="51"/>
        <end position="70"/>
    </location>
</feature>
<keyword evidence="6 7" id="KW-0472">Membrane</keyword>
<keyword evidence="8" id="KW-0969">Cilium</keyword>
<feature type="transmembrane region" description="Helical" evidence="7">
    <location>
        <begin position="12"/>
        <end position="39"/>
    </location>
</feature>
<dbReference type="GO" id="GO:0005886">
    <property type="term" value="C:plasma membrane"/>
    <property type="evidence" value="ECO:0007669"/>
    <property type="project" value="UniProtKB-SubCell"/>
</dbReference>
<keyword evidence="5 7" id="KW-1133">Transmembrane helix</keyword>
<evidence type="ECO:0000256" key="2">
    <source>
        <dbReference type="ARBA" id="ARBA00006156"/>
    </source>
</evidence>
<proteinExistence type="inferred from homology"/>
<comment type="similarity">
    <text evidence="2">Belongs to the FliQ/MopD/SpaQ family.</text>
</comment>
<dbReference type="STRING" id="1838286.Verru16b_02198"/>
<reference evidence="8 9" key="1">
    <citation type="submission" date="2016-06" db="EMBL/GenBank/DDBJ databases">
        <title>Three novel species with peptidoglycan cell walls form the new genus Lacunisphaera gen. nov. in the family Opitutaceae of the verrucomicrobial subdivision 4.</title>
        <authorList>
            <person name="Rast P."/>
            <person name="Gloeckner I."/>
            <person name="Jogler M."/>
            <person name="Boedeker C."/>
            <person name="Jeske O."/>
            <person name="Wiegand S."/>
            <person name="Reinhardt R."/>
            <person name="Schumann P."/>
            <person name="Rohde M."/>
            <person name="Spring S."/>
            <person name="Gloeckner F.O."/>
            <person name="Jogler C."/>
        </authorList>
    </citation>
    <scope>NUCLEOTIDE SEQUENCE [LARGE SCALE GENOMIC DNA]</scope>
    <source>
        <strain evidence="8 9">IG16b</strain>
    </source>
</reference>
<dbReference type="Pfam" id="PF01313">
    <property type="entry name" value="Bac_export_3"/>
    <property type="match status" value="1"/>
</dbReference>
<evidence type="ECO:0000256" key="1">
    <source>
        <dbReference type="ARBA" id="ARBA00004651"/>
    </source>
</evidence>
<keyword evidence="9" id="KW-1185">Reference proteome</keyword>
<keyword evidence="3" id="KW-1003">Cell membrane</keyword>
<dbReference type="PRINTS" id="PR00952">
    <property type="entry name" value="TYPE3IMQPROT"/>
</dbReference>
<dbReference type="AlphaFoldDB" id="A0A1D8AW54"/>
<evidence type="ECO:0000256" key="3">
    <source>
        <dbReference type="ARBA" id="ARBA00022475"/>
    </source>
</evidence>
<dbReference type="OrthoDB" id="9806440at2"/>
<accession>A0A1D8AW54</accession>
<dbReference type="Proteomes" id="UP000095228">
    <property type="component" value="Chromosome"/>
</dbReference>
<keyword evidence="8" id="KW-0966">Cell projection</keyword>
<evidence type="ECO:0000256" key="5">
    <source>
        <dbReference type="ARBA" id="ARBA00022989"/>
    </source>
</evidence>
<dbReference type="InterPro" id="IPR002191">
    <property type="entry name" value="Bac_export_3"/>
</dbReference>
<dbReference type="PANTHER" id="PTHR34040:SF8">
    <property type="entry name" value="FLAGELLAR BIOSYNTHETIC PROTEIN FLIQ"/>
    <property type="match status" value="1"/>
</dbReference>
<evidence type="ECO:0000256" key="4">
    <source>
        <dbReference type="ARBA" id="ARBA00022692"/>
    </source>
</evidence>
<name>A0A1D8AW54_9BACT</name>
<dbReference type="PANTHER" id="PTHR34040">
    <property type="entry name" value="FLAGELLAR BIOSYNTHETIC PROTEIN FLIQ"/>
    <property type="match status" value="1"/>
</dbReference>
<evidence type="ECO:0000313" key="8">
    <source>
        <dbReference type="EMBL" id="AOS45122.1"/>
    </source>
</evidence>
<organism evidence="8 9">
    <name type="scientific">Lacunisphaera limnophila</name>
    <dbReference type="NCBI Taxonomy" id="1838286"/>
    <lineage>
        <taxon>Bacteria</taxon>
        <taxon>Pseudomonadati</taxon>
        <taxon>Verrucomicrobiota</taxon>
        <taxon>Opitutia</taxon>
        <taxon>Opitutales</taxon>
        <taxon>Opitutaceae</taxon>
        <taxon>Lacunisphaera</taxon>
    </lineage>
</organism>
<evidence type="ECO:0000313" key="9">
    <source>
        <dbReference type="Proteomes" id="UP000095228"/>
    </source>
</evidence>
<dbReference type="PIRSF" id="PIRSF004669">
    <property type="entry name" value="FliQ"/>
    <property type="match status" value="1"/>
</dbReference>
<protein>
    <submittedName>
        <fullName evidence="8">Flagellar biosynthetic protein FliQ</fullName>
    </submittedName>
</protein>
<evidence type="ECO:0000256" key="6">
    <source>
        <dbReference type="ARBA" id="ARBA00023136"/>
    </source>
</evidence>
<dbReference type="EMBL" id="CP016094">
    <property type="protein sequence ID" value="AOS45122.1"/>
    <property type="molecule type" value="Genomic_DNA"/>
</dbReference>
<gene>
    <name evidence="8" type="primary">fliQ</name>
    <name evidence="8" type="ORF">Verru16b_02198</name>
</gene>
<evidence type="ECO:0000256" key="7">
    <source>
        <dbReference type="SAM" id="Phobius"/>
    </source>
</evidence>
<dbReference type="KEGG" id="obg:Verru16b_02198"/>
<comment type="subcellular location">
    <subcellularLocation>
        <location evidence="1">Cell membrane</location>
        <topology evidence="1">Multi-pass membrane protein</topology>
    </subcellularLocation>
</comment>
<sequence length="89" mass="9712">MNPEIAIDLFKTTVMFALYIVAPFLITVMVVGLLSSLLQSVTSLQEPTLTFAPKLIALAGLALVLTPWLLRSISEFTITIINRMPGLAH</sequence>
<keyword evidence="4 7" id="KW-0812">Transmembrane</keyword>
<dbReference type="GO" id="GO:0009306">
    <property type="term" value="P:protein secretion"/>
    <property type="evidence" value="ECO:0007669"/>
    <property type="project" value="InterPro"/>
</dbReference>